<evidence type="ECO:0000313" key="3">
    <source>
        <dbReference type="Proteomes" id="UP000178429"/>
    </source>
</evidence>
<evidence type="ECO:0008006" key="4">
    <source>
        <dbReference type="Google" id="ProtNLM"/>
    </source>
</evidence>
<sequence length="194" mass="20748">MKKGFTLVELLIVIGLLSVIALIVIAAINPIEQANRARDTKFRADGSQLVSAIERYFAVNDKFPWVTGSMTNDAAKNFVTAADTTVGICGTTCSVDGALITTDELKTEFRNRDFVKSAGTDVTKQIRVGKAIGSSASIYACYVPQSKSIRTKGCADNQVYILNGSTRTQQTCTAADVANPGWSAANPWSVCVPE</sequence>
<feature type="transmembrane region" description="Helical" evidence="1">
    <location>
        <begin position="7"/>
        <end position="28"/>
    </location>
</feature>
<dbReference type="PROSITE" id="PS00409">
    <property type="entry name" value="PROKAR_NTER_METHYL"/>
    <property type="match status" value="1"/>
</dbReference>
<dbReference type="EMBL" id="MGHL01000017">
    <property type="protein sequence ID" value="OGM68849.1"/>
    <property type="molecule type" value="Genomic_DNA"/>
</dbReference>
<keyword evidence="1" id="KW-0812">Transmembrane</keyword>
<dbReference type="InterPro" id="IPR012902">
    <property type="entry name" value="N_methyl_site"/>
</dbReference>
<evidence type="ECO:0000256" key="1">
    <source>
        <dbReference type="SAM" id="Phobius"/>
    </source>
</evidence>
<name>A0A1F8BZ56_9BACT</name>
<reference evidence="2 3" key="1">
    <citation type="journal article" date="2016" name="Nat. Commun.">
        <title>Thousands of microbial genomes shed light on interconnected biogeochemical processes in an aquifer system.</title>
        <authorList>
            <person name="Anantharaman K."/>
            <person name="Brown C.T."/>
            <person name="Hug L.A."/>
            <person name="Sharon I."/>
            <person name="Castelle C.J."/>
            <person name="Probst A.J."/>
            <person name="Thomas B.C."/>
            <person name="Singh A."/>
            <person name="Wilkins M.J."/>
            <person name="Karaoz U."/>
            <person name="Brodie E.L."/>
            <person name="Williams K.H."/>
            <person name="Hubbard S.S."/>
            <person name="Banfield J.F."/>
        </authorList>
    </citation>
    <scope>NUCLEOTIDE SEQUENCE [LARGE SCALE GENOMIC DNA]</scope>
</reference>
<proteinExistence type="predicted"/>
<comment type="caution">
    <text evidence="2">The sequence shown here is derived from an EMBL/GenBank/DDBJ whole genome shotgun (WGS) entry which is preliminary data.</text>
</comment>
<dbReference type="AlphaFoldDB" id="A0A1F8BZ56"/>
<dbReference type="Proteomes" id="UP000178429">
    <property type="component" value="Unassembled WGS sequence"/>
</dbReference>
<keyword evidence="1" id="KW-1133">Transmembrane helix</keyword>
<dbReference type="Gene3D" id="3.30.700.10">
    <property type="entry name" value="Glycoprotein, Type 4 Pilin"/>
    <property type="match status" value="1"/>
</dbReference>
<protein>
    <recommendedName>
        <fullName evidence="4">Type II secretion system protein GspG C-terminal domain-containing protein</fullName>
    </recommendedName>
</protein>
<keyword evidence="1" id="KW-0472">Membrane</keyword>
<dbReference type="NCBIfam" id="TIGR02532">
    <property type="entry name" value="IV_pilin_GFxxxE"/>
    <property type="match status" value="1"/>
</dbReference>
<evidence type="ECO:0000313" key="2">
    <source>
        <dbReference type="EMBL" id="OGM68849.1"/>
    </source>
</evidence>
<dbReference type="InterPro" id="IPR045584">
    <property type="entry name" value="Pilin-like"/>
</dbReference>
<gene>
    <name evidence="2" type="ORF">A2975_00560</name>
</gene>
<dbReference type="SUPFAM" id="SSF54523">
    <property type="entry name" value="Pili subunits"/>
    <property type="match status" value="1"/>
</dbReference>
<dbReference type="Pfam" id="PF07963">
    <property type="entry name" value="N_methyl"/>
    <property type="match status" value="1"/>
</dbReference>
<dbReference type="STRING" id="1802525.A2975_00560"/>
<organism evidence="2 3">
    <name type="scientific">Candidatus Woesebacteria bacterium RIFCSPLOWO2_01_FULL_44_14</name>
    <dbReference type="NCBI Taxonomy" id="1802525"/>
    <lineage>
        <taxon>Bacteria</taxon>
        <taxon>Candidatus Woeseibacteriota</taxon>
    </lineage>
</organism>
<accession>A0A1F8BZ56</accession>